<dbReference type="EMBL" id="BARW01026846">
    <property type="protein sequence ID" value="GAJ09941.1"/>
    <property type="molecule type" value="Genomic_DNA"/>
</dbReference>
<organism evidence="1">
    <name type="scientific">marine sediment metagenome</name>
    <dbReference type="NCBI Taxonomy" id="412755"/>
    <lineage>
        <taxon>unclassified sequences</taxon>
        <taxon>metagenomes</taxon>
        <taxon>ecological metagenomes</taxon>
    </lineage>
</organism>
<comment type="caution">
    <text evidence="1">The sequence shown here is derived from an EMBL/GenBank/DDBJ whole genome shotgun (WGS) entry which is preliminary data.</text>
</comment>
<proteinExistence type="predicted"/>
<reference evidence="1" key="1">
    <citation type="journal article" date="2014" name="Front. Microbiol.">
        <title>High frequency of phylogenetically diverse reductive dehalogenase-homologous genes in deep subseafloor sedimentary metagenomes.</title>
        <authorList>
            <person name="Kawai M."/>
            <person name="Futagami T."/>
            <person name="Toyoda A."/>
            <person name="Takaki Y."/>
            <person name="Nishi S."/>
            <person name="Hori S."/>
            <person name="Arai W."/>
            <person name="Tsubouchi T."/>
            <person name="Morono Y."/>
            <person name="Uchiyama I."/>
            <person name="Ito T."/>
            <person name="Fujiyama A."/>
            <person name="Inagaki F."/>
            <person name="Takami H."/>
        </authorList>
    </citation>
    <scope>NUCLEOTIDE SEQUENCE</scope>
    <source>
        <strain evidence="1">Expedition CK06-06</strain>
    </source>
</reference>
<feature type="non-terminal residue" evidence="1">
    <location>
        <position position="108"/>
    </location>
</feature>
<protein>
    <submittedName>
        <fullName evidence="1">Uncharacterized protein</fullName>
    </submittedName>
</protein>
<evidence type="ECO:0000313" key="1">
    <source>
        <dbReference type="EMBL" id="GAJ09941.1"/>
    </source>
</evidence>
<sequence>MRKQIVNIIISLILFFICQSSIYAGKKILDFTSSNLPIIIINTNGLAIPYDNPRIVADMGVIYNEQGERNNISDPFNNYSGKISIEIRGASSAGWSKKSYGLETQNED</sequence>
<name>X1V9Z4_9ZZZZ</name>
<gene>
    <name evidence="1" type="ORF">S12H4_43700</name>
</gene>
<accession>X1V9Z4</accession>
<dbReference type="AlphaFoldDB" id="X1V9Z4"/>